<accession>D1Q061</accession>
<evidence type="ECO:0000313" key="2">
    <source>
        <dbReference type="Proteomes" id="UP000003160"/>
    </source>
</evidence>
<dbReference type="HOGENOM" id="CLU_2181498_0_0_10"/>
<reference evidence="1 2" key="1">
    <citation type="submission" date="2009-10" db="EMBL/GenBank/DDBJ databases">
        <authorList>
            <person name="Qin X."/>
            <person name="Bachman B."/>
            <person name="Battles P."/>
            <person name="Bell A."/>
            <person name="Bess C."/>
            <person name="Bickham C."/>
            <person name="Chaboub L."/>
            <person name="Chen D."/>
            <person name="Coyle M."/>
            <person name="Deiros D.R."/>
            <person name="Dinh H."/>
            <person name="Forbes L."/>
            <person name="Fowler G."/>
            <person name="Francisco L."/>
            <person name="Fu Q."/>
            <person name="Gubbala S."/>
            <person name="Hale W."/>
            <person name="Han Y."/>
            <person name="Hemphill L."/>
            <person name="Highlander S.K."/>
            <person name="Hirani K."/>
            <person name="Hogues M."/>
            <person name="Jackson L."/>
            <person name="Jakkamsetti A."/>
            <person name="Javaid M."/>
            <person name="Jiang H."/>
            <person name="Korchina V."/>
            <person name="Kovar C."/>
            <person name="Lara F."/>
            <person name="Lee S."/>
            <person name="Mata R."/>
            <person name="Mathew T."/>
            <person name="Moen C."/>
            <person name="Morales K."/>
            <person name="Munidasa M."/>
            <person name="Nazareth L."/>
            <person name="Ngo R."/>
            <person name="Nguyen L."/>
            <person name="Okwuonu G."/>
            <person name="Ongeri F."/>
            <person name="Patil S."/>
            <person name="Petrosino J."/>
            <person name="Pham C."/>
            <person name="Pham P."/>
            <person name="Pu L.-L."/>
            <person name="Puazo M."/>
            <person name="Raj R."/>
            <person name="Reid J."/>
            <person name="Rouhana J."/>
            <person name="Saada N."/>
            <person name="Shang Y."/>
            <person name="Simmons D."/>
            <person name="Thornton R."/>
            <person name="Warren J."/>
            <person name="Weissenberger G."/>
            <person name="Zhang J."/>
            <person name="Zhang L."/>
            <person name="Zhou C."/>
            <person name="Zhu D."/>
            <person name="Muzny D."/>
            <person name="Worley K."/>
            <person name="Gibbs R."/>
        </authorList>
    </citation>
    <scope>NUCLEOTIDE SEQUENCE [LARGE SCALE GENOMIC DNA]</scope>
    <source>
        <strain evidence="1 2">DSM 17361</strain>
    </source>
</reference>
<comment type="caution">
    <text evidence="1">The sequence shown here is derived from an EMBL/GenBank/DDBJ whole genome shotgun (WGS) entry which is preliminary data.</text>
</comment>
<keyword evidence="2" id="KW-1185">Reference proteome</keyword>
<protein>
    <submittedName>
        <fullName evidence="1">Uncharacterized protein</fullName>
    </submittedName>
</protein>
<sequence length="109" mass="12574">MITKEKISEMVNDVAVSEAENSWYDNGISFTTTIGGCDIEVNTPFDYSKSAEVYILHDNEHESPLLAKYIADNLPDLAYIARQAQENDYMSIEDEHMLHRSLERQFLPW</sequence>
<evidence type="ECO:0000313" key="1">
    <source>
        <dbReference type="EMBL" id="EFA42960.1"/>
    </source>
</evidence>
<dbReference type="AlphaFoldDB" id="D1Q061"/>
<name>D1Q061_9BACT</name>
<proteinExistence type="predicted"/>
<dbReference type="Proteomes" id="UP000003160">
    <property type="component" value="Unassembled WGS sequence"/>
</dbReference>
<dbReference type="OrthoDB" id="9982106at2"/>
<dbReference type="EMBL" id="ACKS01000107">
    <property type="protein sequence ID" value="EFA42960.1"/>
    <property type="molecule type" value="Genomic_DNA"/>
</dbReference>
<gene>
    <name evidence="1" type="ORF">HMPREF0645_2596</name>
</gene>
<dbReference type="RefSeq" id="WP_007174991.1">
    <property type="nucleotide sequence ID" value="NZ_GG704783.1"/>
</dbReference>
<organism evidence="1 2">
    <name type="scientific">Hallella bergensis DSM 17361</name>
    <dbReference type="NCBI Taxonomy" id="585502"/>
    <lineage>
        <taxon>Bacteria</taxon>
        <taxon>Pseudomonadati</taxon>
        <taxon>Bacteroidota</taxon>
        <taxon>Bacteroidia</taxon>
        <taxon>Bacteroidales</taxon>
        <taxon>Prevotellaceae</taxon>
        <taxon>Hallella</taxon>
    </lineage>
</organism>